<dbReference type="SUPFAM" id="SSF57997">
    <property type="entry name" value="Tropomyosin"/>
    <property type="match status" value="1"/>
</dbReference>
<dbReference type="Proteomes" id="UP000287651">
    <property type="component" value="Unassembled WGS sequence"/>
</dbReference>
<comment type="caution">
    <text evidence="2">The sequence shown here is derived from an EMBL/GenBank/DDBJ whole genome shotgun (WGS) entry which is preliminary data.</text>
</comment>
<accession>A0A427AS73</accession>
<name>A0A427AS73_ENSVE</name>
<keyword evidence="1" id="KW-0175">Coiled coil</keyword>
<sequence length="157" mass="17962">MALADHVHDAGRVIDLIDNKAEGLRREIAELKVGSRPEAIVTVELRASEAQDLTNHLKTELKDANRRRESLEMELDNSRLLLTNSQEQLKDVWARGRVMEDELLKMTCAMEGLRVELPKEAIPEYKKSVSFEMGLVQTGQVSYEYGYRFALARFQAR</sequence>
<feature type="coiled-coil region" evidence="1">
    <location>
        <begin position="47"/>
        <end position="88"/>
    </location>
</feature>
<dbReference type="AlphaFoldDB" id="A0A427AS73"/>
<gene>
    <name evidence="2" type="ORF">B296_00026191</name>
</gene>
<evidence type="ECO:0000256" key="1">
    <source>
        <dbReference type="SAM" id="Coils"/>
    </source>
</evidence>
<evidence type="ECO:0000313" key="3">
    <source>
        <dbReference type="Proteomes" id="UP000287651"/>
    </source>
</evidence>
<evidence type="ECO:0000313" key="2">
    <source>
        <dbReference type="EMBL" id="RRT79007.1"/>
    </source>
</evidence>
<protein>
    <submittedName>
        <fullName evidence="2">Uncharacterized protein</fullName>
    </submittedName>
</protein>
<reference evidence="2 3" key="1">
    <citation type="journal article" date="2014" name="Agronomy (Basel)">
        <title>A Draft Genome Sequence for Ensete ventricosum, the Drought-Tolerant Tree Against Hunger.</title>
        <authorList>
            <person name="Harrison J."/>
            <person name="Moore K.A."/>
            <person name="Paszkiewicz K."/>
            <person name="Jones T."/>
            <person name="Grant M."/>
            <person name="Ambacheew D."/>
            <person name="Muzemil S."/>
            <person name="Studholme D.J."/>
        </authorList>
    </citation>
    <scope>NUCLEOTIDE SEQUENCE [LARGE SCALE GENOMIC DNA]</scope>
</reference>
<proteinExistence type="predicted"/>
<organism evidence="2 3">
    <name type="scientific">Ensete ventricosum</name>
    <name type="common">Abyssinian banana</name>
    <name type="synonym">Musa ensete</name>
    <dbReference type="NCBI Taxonomy" id="4639"/>
    <lineage>
        <taxon>Eukaryota</taxon>
        <taxon>Viridiplantae</taxon>
        <taxon>Streptophyta</taxon>
        <taxon>Embryophyta</taxon>
        <taxon>Tracheophyta</taxon>
        <taxon>Spermatophyta</taxon>
        <taxon>Magnoliopsida</taxon>
        <taxon>Liliopsida</taxon>
        <taxon>Zingiberales</taxon>
        <taxon>Musaceae</taxon>
        <taxon>Ensete</taxon>
    </lineage>
</organism>
<dbReference type="EMBL" id="AMZH03001523">
    <property type="protein sequence ID" value="RRT79007.1"/>
    <property type="molecule type" value="Genomic_DNA"/>
</dbReference>